<dbReference type="Proteomes" id="UP000032946">
    <property type="component" value="Chromosome"/>
</dbReference>
<evidence type="ECO:0000259" key="5">
    <source>
        <dbReference type="Pfam" id="PF13399"/>
    </source>
</evidence>
<dbReference type="Pfam" id="PF03816">
    <property type="entry name" value="LytR_cpsA_psr"/>
    <property type="match status" value="1"/>
</dbReference>
<feature type="region of interest" description="Disordered" evidence="2">
    <location>
        <begin position="1"/>
        <end position="20"/>
    </location>
</feature>
<dbReference type="PANTHER" id="PTHR33392">
    <property type="entry name" value="POLYISOPRENYL-TEICHOIC ACID--PEPTIDOGLYCAN TEICHOIC ACID TRANSFERASE TAGU"/>
    <property type="match status" value="1"/>
</dbReference>
<evidence type="ECO:0000256" key="1">
    <source>
        <dbReference type="ARBA" id="ARBA00006068"/>
    </source>
</evidence>
<evidence type="ECO:0000313" key="6">
    <source>
        <dbReference type="EMBL" id="CDM95666.1"/>
    </source>
</evidence>
<feature type="region of interest" description="Disordered" evidence="2">
    <location>
        <begin position="472"/>
        <end position="493"/>
    </location>
</feature>
<evidence type="ECO:0000259" key="4">
    <source>
        <dbReference type="Pfam" id="PF03816"/>
    </source>
</evidence>
<evidence type="ECO:0000256" key="2">
    <source>
        <dbReference type="SAM" id="MobiDB-lite"/>
    </source>
</evidence>
<dbReference type="InterPro" id="IPR004474">
    <property type="entry name" value="LytR_CpsA_psr"/>
</dbReference>
<feature type="compositionally biased region" description="Basic residues" evidence="2">
    <location>
        <begin position="1"/>
        <end position="15"/>
    </location>
</feature>
<comment type="similarity">
    <text evidence="1">Belongs to the LytR/CpsA/Psr (LCP) family.</text>
</comment>
<dbReference type="PANTHER" id="PTHR33392:SF6">
    <property type="entry name" value="POLYISOPRENYL-TEICHOIC ACID--PEPTIDOGLYCAN TEICHOIC ACID TRANSFERASE TAGU"/>
    <property type="match status" value="1"/>
</dbReference>
<feature type="domain" description="Cell envelope-related transcriptional attenuator" evidence="4">
    <location>
        <begin position="133"/>
        <end position="279"/>
    </location>
</feature>
<dbReference type="Gene3D" id="3.40.630.190">
    <property type="entry name" value="LCP protein"/>
    <property type="match status" value="1"/>
</dbReference>
<keyword evidence="7" id="KW-1185">Reference proteome</keyword>
<keyword evidence="3" id="KW-1133">Transmembrane helix</keyword>
<dbReference type="InterPro" id="IPR027381">
    <property type="entry name" value="LytR/CpsA/Psr_C"/>
</dbReference>
<keyword evidence="3" id="KW-0472">Membrane</keyword>
<dbReference type="AlphaFoldDB" id="A0A9P1NZW1"/>
<accession>A0A9P1NZW1</accession>
<dbReference type="NCBIfam" id="TIGR00350">
    <property type="entry name" value="lytR_cpsA_psr"/>
    <property type="match status" value="1"/>
</dbReference>
<name>A0A9P1NZW1_9CYAN</name>
<evidence type="ECO:0000256" key="3">
    <source>
        <dbReference type="SAM" id="Phobius"/>
    </source>
</evidence>
<evidence type="ECO:0000313" key="7">
    <source>
        <dbReference type="Proteomes" id="UP000032946"/>
    </source>
</evidence>
<gene>
    <name evidence="6" type="ORF">ARTHRO_40071</name>
</gene>
<feature type="transmembrane region" description="Helical" evidence="3">
    <location>
        <begin position="36"/>
        <end position="61"/>
    </location>
</feature>
<protein>
    <submittedName>
        <fullName evidence="6">Cell envelope-related transcriptional attenuator (LytR/CpsA-type regulator)</fullName>
    </submittedName>
</protein>
<proteinExistence type="inferred from homology"/>
<feature type="domain" description="LytR/CpsA/Psr regulator C-terminal" evidence="5">
    <location>
        <begin position="374"/>
        <end position="461"/>
    </location>
</feature>
<dbReference type="Pfam" id="PF13399">
    <property type="entry name" value="LytR_C"/>
    <property type="match status" value="1"/>
</dbReference>
<sequence length="493" mass="55559">MRKPVSNHRIKRQKPLRSQPSRPILKKFTRSSPAKWLGIGMGLTGVAMISATAGALLAVSLSSTPLMQEKLTPEQEAVFSKGEMARVNMRLPELTRPVNILVLGIKVLTSDLDEPPEEDLGYHAVVDSFKGLSDTMLLLRFDPNTNKLKVLSIPRDTRTFVKGRGMTKINDANYYGGPALSAKSVSELMGGVGIDRYVRVNVLGVEKLIDALGGVTVYVPKDMRYQDDSQHLYINLKEGEQHLDGDRALQFLRFRYDNLGDIGRVQRQQMLIRSFINQVLDVSTISRIPRLVSIIQSHIDTNLTLEELVALVNFAAQVSPDDVQMLMVPGQFSDPKEYRASYWLADYSRLDAMVTKHFDFGHNRWSFDNVDPRDLRIAIQDSTDDSYAVDDFMSSLNSKGYWNLRLTRPWNQPLDVTRIIAQDGDVRGARTIQEALGFGEVVVESTGHLQSDITIQVGLDWLEKYEAKFQEETEPQLQIEDDFGSSRRRLSGP</sequence>
<dbReference type="InterPro" id="IPR050922">
    <property type="entry name" value="LytR/CpsA/Psr_CW_biosynth"/>
</dbReference>
<organism evidence="6 7">
    <name type="scientific">Limnospira indica PCC 8005</name>
    <dbReference type="NCBI Taxonomy" id="376219"/>
    <lineage>
        <taxon>Bacteria</taxon>
        <taxon>Bacillati</taxon>
        <taxon>Cyanobacteriota</taxon>
        <taxon>Cyanophyceae</taxon>
        <taxon>Oscillatoriophycideae</taxon>
        <taxon>Oscillatoriales</taxon>
        <taxon>Sirenicapillariaceae</taxon>
        <taxon>Limnospira</taxon>
    </lineage>
</organism>
<reference evidence="6 7" key="1">
    <citation type="submission" date="2014-02" db="EMBL/GenBank/DDBJ databases">
        <authorList>
            <person name="Genoscope - CEA"/>
        </authorList>
    </citation>
    <scope>NUCLEOTIDE SEQUENCE [LARGE SCALE GENOMIC DNA]</scope>
    <source>
        <strain evidence="6 7">PCC 8005</strain>
    </source>
</reference>
<dbReference type="EMBL" id="FO818640">
    <property type="protein sequence ID" value="CDM95666.1"/>
    <property type="molecule type" value="Genomic_DNA"/>
</dbReference>
<keyword evidence="3" id="KW-0812">Transmembrane</keyword>